<dbReference type="RefSeq" id="WP_192527049.1">
    <property type="nucleotide sequence ID" value="NZ_RRZC01000004.1"/>
</dbReference>
<comment type="caution">
    <text evidence="1">The sequence shown here is derived from an EMBL/GenBank/DDBJ whole genome shotgun (WGS) entry which is preliminary data.</text>
</comment>
<name>A0ABR9F9P4_9GAMM</name>
<gene>
    <name evidence="1" type="ORF">EI163_05895</name>
</gene>
<reference evidence="1 2" key="1">
    <citation type="submission" date="2020-07" db="EMBL/GenBank/DDBJ databases">
        <title>Halophilic bacteria isolated from french cheeses.</title>
        <authorList>
            <person name="Kothe C.I."/>
            <person name="Farah-Kraiem B."/>
            <person name="Renault P."/>
            <person name="Dridi B."/>
        </authorList>
    </citation>
    <scope>NUCLEOTIDE SEQUENCE [LARGE SCALE GENOMIC DNA]</scope>
    <source>
        <strain evidence="1 2">FME16</strain>
    </source>
</reference>
<accession>A0ABR9F9P4</accession>
<dbReference type="EMBL" id="RRZC01000004">
    <property type="protein sequence ID" value="MBE0403091.1"/>
    <property type="molecule type" value="Genomic_DNA"/>
</dbReference>
<sequence>MLHTRERWVQFHELVLRSEPADAPTILLKEVIPYLEKIVNDGEAFQLRNNERSAYRITDYSQNRQKGHPEALVLLFQYADQDATDPVFADLQTGELRHEPKLQGEGVAVSAHAAIGLTPIEGKPDTYPFLLEVVPGLGRSNVDPFLKKQIKDAAEGLFDYHDESADAKKPYRPSTELLGTPSKSFVDELEKGQLAGVELIKRIQNAESLDEEGYFYEESQVMKVRLSPGHSKWNIADCALLGLRLWGKKNGYDELRVRYKKKEGRQKSVIMGTSEEDLRDVLVLKDELISVDVNLDQCAPEINQTFAGKMLSLLSQ</sequence>
<organism evidence="1 2">
    <name type="scientific">Halomonas citrativorans</name>
    <dbReference type="NCBI Taxonomy" id="2742612"/>
    <lineage>
        <taxon>Bacteria</taxon>
        <taxon>Pseudomonadati</taxon>
        <taxon>Pseudomonadota</taxon>
        <taxon>Gammaproteobacteria</taxon>
        <taxon>Oceanospirillales</taxon>
        <taxon>Halomonadaceae</taxon>
        <taxon>Halomonas</taxon>
    </lineage>
</organism>
<keyword evidence="2" id="KW-1185">Reference proteome</keyword>
<evidence type="ECO:0000313" key="2">
    <source>
        <dbReference type="Proteomes" id="UP000754821"/>
    </source>
</evidence>
<protein>
    <submittedName>
        <fullName evidence="1">Uncharacterized protein</fullName>
    </submittedName>
</protein>
<evidence type="ECO:0000313" key="1">
    <source>
        <dbReference type="EMBL" id="MBE0403091.1"/>
    </source>
</evidence>
<proteinExistence type="predicted"/>
<dbReference type="Proteomes" id="UP000754821">
    <property type="component" value="Unassembled WGS sequence"/>
</dbReference>